<evidence type="ECO:0000256" key="4">
    <source>
        <dbReference type="ARBA" id="ARBA00022475"/>
    </source>
</evidence>
<dbReference type="GO" id="GO:0008483">
    <property type="term" value="F:transaminase activity"/>
    <property type="evidence" value="ECO:0007669"/>
    <property type="project" value="UniProtKB-KW"/>
</dbReference>
<dbReference type="Pfam" id="PF04973">
    <property type="entry name" value="NMN_transporter"/>
    <property type="match status" value="1"/>
</dbReference>
<dbReference type="EMBL" id="RSCL01000009">
    <property type="protein sequence ID" value="RUT05144.1"/>
    <property type="molecule type" value="Genomic_DNA"/>
</dbReference>
<keyword evidence="9" id="KW-0032">Aminotransferase</keyword>
<dbReference type="InterPro" id="IPR006419">
    <property type="entry name" value="NMN_transpt_PnuC"/>
</dbReference>
<keyword evidence="7 8" id="KW-0472">Membrane</keyword>
<evidence type="ECO:0000256" key="5">
    <source>
        <dbReference type="ARBA" id="ARBA00022692"/>
    </source>
</evidence>
<accession>A0A3S1IZQ9</accession>
<dbReference type="GO" id="GO:0005886">
    <property type="term" value="C:plasma membrane"/>
    <property type="evidence" value="ECO:0007669"/>
    <property type="project" value="UniProtKB-SubCell"/>
</dbReference>
<feature type="transmembrane region" description="Helical" evidence="8">
    <location>
        <begin position="188"/>
        <end position="208"/>
    </location>
</feature>
<name>A0A3S1IZQ9_9CYAN</name>
<evidence type="ECO:0000313" key="10">
    <source>
        <dbReference type="Proteomes" id="UP000271624"/>
    </source>
</evidence>
<feature type="transmembrane region" description="Helical" evidence="8">
    <location>
        <begin position="20"/>
        <end position="38"/>
    </location>
</feature>
<gene>
    <name evidence="9" type="primary">pnuC</name>
    <name evidence="9" type="ORF">DSM106972_039650</name>
</gene>
<dbReference type="PANTHER" id="PTHR36122">
    <property type="entry name" value="NICOTINAMIDE RIBOSIDE TRANSPORTER PNUC"/>
    <property type="match status" value="1"/>
</dbReference>
<comment type="caution">
    <text evidence="9">The sequence shown here is derived from an EMBL/GenBank/DDBJ whole genome shotgun (WGS) entry which is preliminary data.</text>
</comment>
<proteinExistence type="inferred from homology"/>
<feature type="transmembrane region" description="Helical" evidence="8">
    <location>
        <begin position="139"/>
        <end position="160"/>
    </location>
</feature>
<dbReference type="OrthoDB" id="9791248at2"/>
<keyword evidence="5 8" id="KW-0812">Transmembrane</keyword>
<comment type="subcellular location">
    <subcellularLocation>
        <location evidence="1">Cell membrane</location>
        <topology evidence="1">Multi-pass membrane protein</topology>
    </subcellularLocation>
</comment>
<keyword evidence="6 8" id="KW-1133">Transmembrane helix</keyword>
<evidence type="ECO:0000256" key="8">
    <source>
        <dbReference type="SAM" id="Phobius"/>
    </source>
</evidence>
<protein>
    <submittedName>
        <fullName evidence="9">Aminotransferase</fullName>
    </submittedName>
</protein>
<dbReference type="NCBIfam" id="TIGR01528">
    <property type="entry name" value="NMN_trans_PnuC"/>
    <property type="match status" value="1"/>
</dbReference>
<dbReference type="Proteomes" id="UP000271624">
    <property type="component" value="Unassembled WGS sequence"/>
</dbReference>
<evidence type="ECO:0000256" key="6">
    <source>
        <dbReference type="ARBA" id="ARBA00022989"/>
    </source>
</evidence>
<keyword evidence="9" id="KW-0808">Transferase</keyword>
<dbReference type="AlphaFoldDB" id="A0A3S1IZQ9"/>
<evidence type="ECO:0000256" key="2">
    <source>
        <dbReference type="ARBA" id="ARBA00006669"/>
    </source>
</evidence>
<feature type="transmembrane region" description="Helical" evidence="8">
    <location>
        <begin position="68"/>
        <end position="85"/>
    </location>
</feature>
<evidence type="ECO:0000256" key="3">
    <source>
        <dbReference type="ARBA" id="ARBA00022448"/>
    </source>
</evidence>
<sequence length="217" mass="25447">MLDFWSINNIAFEVIGYPMSYIEFIGTILYLWATWLVAKQKMLNWFVGIVSSVLYMVLFFQIRLYSDMLEQLYFIIVSVYGWWRWSTPLKDTGKVLRIKYSERHKIIFVAAITLGVAFALGGLMSRVHLLVPVLFPEKASFPFLDALTTIMSFTAMWLMALKRLESWFYWIVVDGVGVWLYYVKGVKFVALLYVILLFLAVYGFRCWLRGGEYEGKH</sequence>
<evidence type="ECO:0000256" key="1">
    <source>
        <dbReference type="ARBA" id="ARBA00004651"/>
    </source>
</evidence>
<feature type="transmembrane region" description="Helical" evidence="8">
    <location>
        <begin position="167"/>
        <end position="182"/>
    </location>
</feature>
<reference evidence="9" key="1">
    <citation type="submission" date="2018-12" db="EMBL/GenBank/DDBJ databases">
        <authorList>
            <person name="Will S."/>
            <person name="Neumann-Schaal M."/>
            <person name="Henke P."/>
        </authorList>
    </citation>
    <scope>NUCLEOTIDE SEQUENCE</scope>
    <source>
        <strain evidence="9">PCC 7102</strain>
    </source>
</reference>
<organism evidence="9 10">
    <name type="scientific">Dulcicalothrix desertica PCC 7102</name>
    <dbReference type="NCBI Taxonomy" id="232991"/>
    <lineage>
        <taxon>Bacteria</taxon>
        <taxon>Bacillati</taxon>
        <taxon>Cyanobacteriota</taxon>
        <taxon>Cyanophyceae</taxon>
        <taxon>Nostocales</taxon>
        <taxon>Calotrichaceae</taxon>
        <taxon>Dulcicalothrix</taxon>
    </lineage>
</organism>
<reference evidence="9" key="2">
    <citation type="journal article" date="2019" name="Genome Biol. Evol.">
        <title>Day and night: Metabolic profiles and evolutionary relationships of six axenic non-marine cyanobacteria.</title>
        <authorList>
            <person name="Will S.E."/>
            <person name="Henke P."/>
            <person name="Boedeker C."/>
            <person name="Huang S."/>
            <person name="Brinkmann H."/>
            <person name="Rohde M."/>
            <person name="Jarek M."/>
            <person name="Friedl T."/>
            <person name="Seufert S."/>
            <person name="Schumacher M."/>
            <person name="Overmann J."/>
            <person name="Neumann-Schaal M."/>
            <person name="Petersen J."/>
        </authorList>
    </citation>
    <scope>NUCLEOTIDE SEQUENCE [LARGE SCALE GENOMIC DNA]</scope>
    <source>
        <strain evidence="9">PCC 7102</strain>
    </source>
</reference>
<dbReference type="RefSeq" id="WP_127082393.1">
    <property type="nucleotide sequence ID" value="NZ_RSCL01000009.1"/>
</dbReference>
<dbReference type="GO" id="GO:0034257">
    <property type="term" value="F:nicotinamide riboside transmembrane transporter activity"/>
    <property type="evidence" value="ECO:0007669"/>
    <property type="project" value="InterPro"/>
</dbReference>
<keyword evidence="4" id="KW-1003">Cell membrane</keyword>
<evidence type="ECO:0000313" key="9">
    <source>
        <dbReference type="EMBL" id="RUT05144.1"/>
    </source>
</evidence>
<feature type="transmembrane region" description="Helical" evidence="8">
    <location>
        <begin position="45"/>
        <end position="62"/>
    </location>
</feature>
<comment type="similarity">
    <text evidence="2">Belongs to the nicotinamide ribonucleoside (NR) uptake permease (TC 4.B.1) family.</text>
</comment>
<keyword evidence="3" id="KW-0813">Transport</keyword>
<keyword evidence="10" id="KW-1185">Reference proteome</keyword>
<feature type="transmembrane region" description="Helical" evidence="8">
    <location>
        <begin position="106"/>
        <end position="127"/>
    </location>
</feature>
<dbReference type="PANTHER" id="PTHR36122:SF2">
    <property type="entry name" value="NICOTINAMIDE RIBOSIDE TRANSPORTER PNUC"/>
    <property type="match status" value="1"/>
</dbReference>
<evidence type="ECO:0000256" key="7">
    <source>
        <dbReference type="ARBA" id="ARBA00023136"/>
    </source>
</evidence>